<evidence type="ECO:0000259" key="8">
    <source>
        <dbReference type="PROSITE" id="PS50928"/>
    </source>
</evidence>
<feature type="transmembrane region" description="Helical" evidence="7">
    <location>
        <begin position="23"/>
        <end position="45"/>
    </location>
</feature>
<evidence type="ECO:0000313" key="9">
    <source>
        <dbReference type="EMBL" id="SEC95459.1"/>
    </source>
</evidence>
<keyword evidence="3" id="KW-1003">Cell membrane</keyword>
<feature type="transmembrane region" description="Helical" evidence="7">
    <location>
        <begin position="147"/>
        <end position="168"/>
    </location>
</feature>
<protein>
    <submittedName>
        <fullName evidence="9">NitT/TauT family transport system permease protein</fullName>
    </submittedName>
</protein>
<name>A0A1H4WQ41_TSUTY</name>
<evidence type="ECO:0000256" key="2">
    <source>
        <dbReference type="ARBA" id="ARBA00022448"/>
    </source>
</evidence>
<evidence type="ECO:0000256" key="5">
    <source>
        <dbReference type="ARBA" id="ARBA00022989"/>
    </source>
</evidence>
<feature type="transmembrane region" description="Helical" evidence="7">
    <location>
        <begin position="189"/>
        <end position="222"/>
    </location>
</feature>
<comment type="subcellular location">
    <subcellularLocation>
        <location evidence="1 7">Cell membrane</location>
        <topology evidence="1 7">Multi-pass membrane protein</topology>
    </subcellularLocation>
</comment>
<dbReference type="PANTHER" id="PTHR30151">
    <property type="entry name" value="ALKANE SULFONATE ABC TRANSPORTER-RELATED, MEMBRANE SUBUNIT"/>
    <property type="match status" value="1"/>
</dbReference>
<dbReference type="InterPro" id="IPR035906">
    <property type="entry name" value="MetI-like_sf"/>
</dbReference>
<dbReference type="Proteomes" id="UP000182241">
    <property type="component" value="Unassembled WGS sequence"/>
</dbReference>
<dbReference type="CDD" id="cd06261">
    <property type="entry name" value="TM_PBP2"/>
    <property type="match status" value="1"/>
</dbReference>
<dbReference type="RefSeq" id="WP_068738961.1">
    <property type="nucleotide sequence ID" value="NZ_CBDRGN010000003.1"/>
</dbReference>
<feature type="domain" description="ABC transmembrane type-1" evidence="8">
    <location>
        <begin position="83"/>
        <end position="263"/>
    </location>
</feature>
<dbReference type="OrthoDB" id="3260236at2"/>
<evidence type="ECO:0000256" key="6">
    <source>
        <dbReference type="ARBA" id="ARBA00023136"/>
    </source>
</evidence>
<dbReference type="STRING" id="57704.SAMN04489793_3642"/>
<dbReference type="AlphaFoldDB" id="A0A1H4WQ41"/>
<proteinExistence type="inferred from homology"/>
<evidence type="ECO:0000256" key="1">
    <source>
        <dbReference type="ARBA" id="ARBA00004651"/>
    </source>
</evidence>
<evidence type="ECO:0000256" key="7">
    <source>
        <dbReference type="RuleBase" id="RU363032"/>
    </source>
</evidence>
<keyword evidence="2 7" id="KW-0813">Transport</keyword>
<reference evidence="10" key="1">
    <citation type="submission" date="2016-10" db="EMBL/GenBank/DDBJ databases">
        <authorList>
            <person name="Varghese N."/>
            <person name="Submissions S."/>
        </authorList>
    </citation>
    <scope>NUCLEOTIDE SEQUENCE [LARGE SCALE GENOMIC DNA]</scope>
    <source>
        <strain evidence="10">DSM 44234</strain>
    </source>
</reference>
<dbReference type="PROSITE" id="PS50928">
    <property type="entry name" value="ABC_TM1"/>
    <property type="match status" value="1"/>
</dbReference>
<evidence type="ECO:0000256" key="3">
    <source>
        <dbReference type="ARBA" id="ARBA00022475"/>
    </source>
</evidence>
<keyword evidence="5 7" id="KW-1133">Transmembrane helix</keyword>
<evidence type="ECO:0000256" key="4">
    <source>
        <dbReference type="ARBA" id="ARBA00022692"/>
    </source>
</evidence>
<organism evidence="9 10">
    <name type="scientific">Tsukamurella tyrosinosolvens</name>
    <dbReference type="NCBI Taxonomy" id="57704"/>
    <lineage>
        <taxon>Bacteria</taxon>
        <taxon>Bacillati</taxon>
        <taxon>Actinomycetota</taxon>
        <taxon>Actinomycetes</taxon>
        <taxon>Mycobacteriales</taxon>
        <taxon>Tsukamurellaceae</taxon>
        <taxon>Tsukamurella</taxon>
    </lineage>
</organism>
<comment type="similarity">
    <text evidence="7">Belongs to the binding-protein-dependent transport system permease family.</text>
</comment>
<dbReference type="Gene3D" id="1.10.3720.10">
    <property type="entry name" value="MetI-like"/>
    <property type="match status" value="1"/>
</dbReference>
<dbReference type="PANTHER" id="PTHR30151:SF0">
    <property type="entry name" value="ABC TRANSPORTER PERMEASE PROTEIN MJ0413-RELATED"/>
    <property type="match status" value="1"/>
</dbReference>
<dbReference type="InterPro" id="IPR000515">
    <property type="entry name" value="MetI-like"/>
</dbReference>
<dbReference type="EMBL" id="FNSA01000003">
    <property type="protein sequence ID" value="SEC95459.1"/>
    <property type="molecule type" value="Genomic_DNA"/>
</dbReference>
<sequence length="279" mass="29350">MTALDSLPAAALRRPATAPARRAVLPAWPVRIAVAAAAIGVWQLLTTQHVALVWIRFDTLPSASAVAERFAQSVRTGEYWLDLAQSLIRIGTGFAVAAVLGIAAGVALGRSRAAELTVGTLLEIARPVPAIALVPVMILLLPSSEAGMVAITATAAFFPIAVSVRHAVRALPTVWEDSVRTQGGGDLAVLWRVVLPGSLPGVFSGLSVGVGVAWICLVSAEMISGRLGVGYRTWQSYTLVDYPAVFVGMLTIGVLGFLTSAVIELAGRRVTRWLPRGDR</sequence>
<keyword evidence="10" id="KW-1185">Reference proteome</keyword>
<feature type="transmembrane region" description="Helical" evidence="7">
    <location>
        <begin position="242"/>
        <end position="266"/>
    </location>
</feature>
<keyword evidence="6 7" id="KW-0472">Membrane</keyword>
<dbReference type="GO" id="GO:0005886">
    <property type="term" value="C:plasma membrane"/>
    <property type="evidence" value="ECO:0007669"/>
    <property type="project" value="UniProtKB-SubCell"/>
</dbReference>
<accession>A0A1H4WQ41</accession>
<feature type="transmembrane region" description="Helical" evidence="7">
    <location>
        <begin position="121"/>
        <end position="141"/>
    </location>
</feature>
<dbReference type="GO" id="GO:0055085">
    <property type="term" value="P:transmembrane transport"/>
    <property type="evidence" value="ECO:0007669"/>
    <property type="project" value="InterPro"/>
</dbReference>
<keyword evidence="4 7" id="KW-0812">Transmembrane</keyword>
<dbReference type="Pfam" id="PF00528">
    <property type="entry name" value="BPD_transp_1"/>
    <property type="match status" value="1"/>
</dbReference>
<feature type="transmembrane region" description="Helical" evidence="7">
    <location>
        <begin position="87"/>
        <end position="109"/>
    </location>
</feature>
<evidence type="ECO:0000313" key="10">
    <source>
        <dbReference type="Proteomes" id="UP000182241"/>
    </source>
</evidence>
<gene>
    <name evidence="9" type="ORF">SAMN04489793_3642</name>
</gene>
<dbReference type="SUPFAM" id="SSF161098">
    <property type="entry name" value="MetI-like"/>
    <property type="match status" value="1"/>
</dbReference>